<feature type="transmembrane region" description="Helical" evidence="6">
    <location>
        <begin position="501"/>
        <end position="520"/>
    </location>
</feature>
<dbReference type="Proteomes" id="UP000037696">
    <property type="component" value="Unassembled WGS sequence"/>
</dbReference>
<evidence type="ECO:0000256" key="5">
    <source>
        <dbReference type="ARBA" id="ARBA00023136"/>
    </source>
</evidence>
<dbReference type="GO" id="GO:0022857">
    <property type="term" value="F:transmembrane transporter activity"/>
    <property type="evidence" value="ECO:0007669"/>
    <property type="project" value="InterPro"/>
</dbReference>
<proteinExistence type="predicted"/>
<evidence type="ECO:0000313" key="8">
    <source>
        <dbReference type="Proteomes" id="UP000037696"/>
    </source>
</evidence>
<evidence type="ECO:0000313" key="7">
    <source>
        <dbReference type="EMBL" id="KOS45667.1"/>
    </source>
</evidence>
<dbReference type="PIRSF" id="PIRSF006060">
    <property type="entry name" value="AA_transporter"/>
    <property type="match status" value="1"/>
</dbReference>
<organism evidence="7 8">
    <name type="scientific">Penicillium nordicum</name>
    <dbReference type="NCBI Taxonomy" id="229535"/>
    <lineage>
        <taxon>Eukaryota</taxon>
        <taxon>Fungi</taxon>
        <taxon>Dikarya</taxon>
        <taxon>Ascomycota</taxon>
        <taxon>Pezizomycotina</taxon>
        <taxon>Eurotiomycetes</taxon>
        <taxon>Eurotiomycetidae</taxon>
        <taxon>Eurotiales</taxon>
        <taxon>Aspergillaceae</taxon>
        <taxon>Penicillium</taxon>
    </lineage>
</organism>
<feature type="transmembrane region" description="Helical" evidence="6">
    <location>
        <begin position="204"/>
        <end position="228"/>
    </location>
</feature>
<keyword evidence="5 6" id="KW-0472">Membrane</keyword>
<dbReference type="GO" id="GO:0016020">
    <property type="term" value="C:membrane"/>
    <property type="evidence" value="ECO:0007669"/>
    <property type="project" value="UniProtKB-SubCell"/>
</dbReference>
<comment type="subcellular location">
    <subcellularLocation>
        <location evidence="1">Membrane</location>
        <topology evidence="1">Multi-pass membrane protein</topology>
    </subcellularLocation>
</comment>
<dbReference type="InterPro" id="IPR002293">
    <property type="entry name" value="AA/rel_permease1"/>
</dbReference>
<evidence type="ECO:0000256" key="2">
    <source>
        <dbReference type="ARBA" id="ARBA00022448"/>
    </source>
</evidence>
<keyword evidence="2" id="KW-0813">Transport</keyword>
<dbReference type="PANTHER" id="PTHR45649">
    <property type="entry name" value="AMINO-ACID PERMEASE BAT1"/>
    <property type="match status" value="1"/>
</dbReference>
<feature type="transmembrane region" description="Helical" evidence="6">
    <location>
        <begin position="336"/>
        <end position="365"/>
    </location>
</feature>
<name>A0A0M8P8E5_9EURO</name>
<evidence type="ECO:0000256" key="1">
    <source>
        <dbReference type="ARBA" id="ARBA00004141"/>
    </source>
</evidence>
<feature type="transmembrane region" description="Helical" evidence="6">
    <location>
        <begin position="248"/>
        <end position="266"/>
    </location>
</feature>
<keyword evidence="3 6" id="KW-0812">Transmembrane</keyword>
<feature type="transmembrane region" description="Helical" evidence="6">
    <location>
        <begin position="412"/>
        <end position="438"/>
    </location>
</feature>
<gene>
    <name evidence="7" type="ORF">ACN38_g3365</name>
</gene>
<feature type="transmembrane region" description="Helical" evidence="6">
    <location>
        <begin position="470"/>
        <end position="489"/>
    </location>
</feature>
<dbReference type="Pfam" id="PF13520">
    <property type="entry name" value="AA_permease_2"/>
    <property type="match status" value="1"/>
</dbReference>
<evidence type="ECO:0000256" key="6">
    <source>
        <dbReference type="SAM" id="Phobius"/>
    </source>
</evidence>
<feature type="transmembrane region" description="Helical" evidence="6">
    <location>
        <begin position="52"/>
        <end position="77"/>
    </location>
</feature>
<dbReference type="PANTHER" id="PTHR45649:SF1">
    <property type="entry name" value="TRANSPORTER, PUTATIVE (EUROFUNG)-RELATED"/>
    <property type="match status" value="1"/>
</dbReference>
<feature type="transmembrane region" description="Helical" evidence="6">
    <location>
        <begin position="287"/>
        <end position="316"/>
    </location>
</feature>
<dbReference type="AlphaFoldDB" id="A0A0M8P8E5"/>
<evidence type="ECO:0000256" key="4">
    <source>
        <dbReference type="ARBA" id="ARBA00022989"/>
    </source>
</evidence>
<dbReference type="OrthoDB" id="3257095at2759"/>
<sequence length="537" mass="58571">MNRRVASNSEAEIPLRIAKCHSSQDREDAITCSRDAYELARVGKREVLKRRFGLASTVGFACSLMLTWEAVIINIGIGLPNGGPAGLVYSYIAVWIGFTSIFIALGELASMIPSAGGQYHWASILAPKSSTRFFSHVTGSICIVAWTAVPTGAIYAVGSILQNCFAMTHPSYEPKGWHVTLIMWALLLICTVLNTWLGMILPVLEVFIGIAHVLGVFAVLIPIIYLGPRADARSVFIQTYNLGGWRDVTLATLVGLKGTVAVFLGTDGVVHMAEEVANSSVVVPHSMLFAIAINGILGFAMVIAFLFTAGDFTVILKSQATFPFMHILENSTKSKGASIVLSSMIAIMQACAGLGGISSGSRMLWAFSRERALPGWRWIHKLDRRTTVPFHSICIIVIAAGLIGLINIGSSIVLNIVLSLLMEAFFFSYIIPLSLLLYRRVRGDIFEPGQESNQGLTWGPFRVKGVWGTLNNIFALVFAGIVVIFGFWPAENHPTPAKMNYSIAIFGGAIVFPMVYYFGWARKYYLGPVMEVQSVER</sequence>
<accession>A0A0M8P8E5</accession>
<reference evidence="7 8" key="1">
    <citation type="submission" date="2015-08" db="EMBL/GenBank/DDBJ databases">
        <title>Genome sequencing of Penicillium nordicum.</title>
        <authorList>
            <person name="Nguyen H.D."/>
            <person name="Seifert K.A."/>
        </authorList>
    </citation>
    <scope>NUCLEOTIDE SEQUENCE [LARGE SCALE GENOMIC DNA]</scope>
    <source>
        <strain evidence="7 8">DAOMC 185683</strain>
    </source>
</reference>
<feature type="transmembrane region" description="Helical" evidence="6">
    <location>
        <begin position="133"/>
        <end position="157"/>
    </location>
</feature>
<protein>
    <recommendedName>
        <fullName evidence="9">Amino acid permease/ SLC12A domain-containing protein</fullName>
    </recommendedName>
</protein>
<feature type="transmembrane region" description="Helical" evidence="6">
    <location>
        <begin position="386"/>
        <end position="406"/>
    </location>
</feature>
<evidence type="ECO:0008006" key="9">
    <source>
        <dbReference type="Google" id="ProtNLM"/>
    </source>
</evidence>
<keyword evidence="8" id="KW-1185">Reference proteome</keyword>
<dbReference type="Gene3D" id="1.20.1740.10">
    <property type="entry name" value="Amino acid/polyamine transporter I"/>
    <property type="match status" value="1"/>
</dbReference>
<comment type="caution">
    <text evidence="7">The sequence shown here is derived from an EMBL/GenBank/DDBJ whole genome shotgun (WGS) entry which is preliminary data.</text>
</comment>
<dbReference type="EMBL" id="LHQQ01000040">
    <property type="protein sequence ID" value="KOS45667.1"/>
    <property type="molecule type" value="Genomic_DNA"/>
</dbReference>
<keyword evidence="4 6" id="KW-1133">Transmembrane helix</keyword>
<evidence type="ECO:0000256" key="3">
    <source>
        <dbReference type="ARBA" id="ARBA00022692"/>
    </source>
</evidence>
<feature type="transmembrane region" description="Helical" evidence="6">
    <location>
        <begin position="89"/>
        <end position="112"/>
    </location>
</feature>
<feature type="transmembrane region" description="Helical" evidence="6">
    <location>
        <begin position="177"/>
        <end position="197"/>
    </location>
</feature>